<sequence>MDDMAAYYPPPSGHLPSHYPYYQTPPPAVTPPPPPPPPGAAPPLLHFHSYLPHPQQQPPLPPPPPFPSYPLPHVAAYSSHDSVRTLFIAGLPEDIKPREIYNLFREFPGYESSHLRSPNSCQNSQPFAFAVFTDQQSAVAAMQALNGLVFDLEKGSTLFIDFAKSNSRSKHPRTDEEWTGSNKKSRGSFSRPASDSCYGSVHMSGVGNSAYSMIGYPPAQSSGHVDANAESAAMKSTASPCPTLFVANLGASCTEEELIQVFSRCPGFLKLKIQSTYGAPVAFVDFQDTACSTGAINSLQGTILYSSPAGDGMRLEYAKSRMGMRRKRRGKQTNDAITVEVDPRRVKIKESSEVRPRFQGPDPIPMAISNMLLLWPIIMDRRGSFLFIQIDVGFSHYSMSLRLTWVVL</sequence>
<dbReference type="Proteomes" id="UP001396334">
    <property type="component" value="Unassembled WGS sequence"/>
</dbReference>
<dbReference type="InterPro" id="IPR000504">
    <property type="entry name" value="RRM_dom"/>
</dbReference>
<keyword evidence="6" id="KW-1185">Reference proteome</keyword>
<feature type="domain" description="RRM" evidence="4">
    <location>
        <begin position="84"/>
        <end position="165"/>
    </location>
</feature>
<protein>
    <recommendedName>
        <fullName evidence="4">RRM domain-containing protein</fullName>
    </recommendedName>
</protein>
<feature type="domain" description="RRM" evidence="4">
    <location>
        <begin position="242"/>
        <end position="320"/>
    </location>
</feature>
<dbReference type="Gene3D" id="3.30.70.330">
    <property type="match status" value="2"/>
</dbReference>
<gene>
    <name evidence="5" type="ORF">V6N11_014859</name>
</gene>
<feature type="compositionally biased region" description="Polar residues" evidence="3">
    <location>
        <begin position="179"/>
        <end position="193"/>
    </location>
</feature>
<evidence type="ECO:0000313" key="6">
    <source>
        <dbReference type="Proteomes" id="UP001396334"/>
    </source>
</evidence>
<feature type="region of interest" description="Disordered" evidence="3">
    <location>
        <begin position="166"/>
        <end position="196"/>
    </location>
</feature>
<dbReference type="EMBL" id="JBBPBN010000004">
    <property type="protein sequence ID" value="KAK9039664.1"/>
    <property type="molecule type" value="Genomic_DNA"/>
</dbReference>
<feature type="region of interest" description="Disordered" evidence="3">
    <location>
        <begin position="18"/>
        <end position="66"/>
    </location>
</feature>
<dbReference type="PANTHER" id="PTHR10501">
    <property type="entry name" value="U1 SMALL NUCLEAR RIBONUCLEOPROTEIN A/U2 SMALL NUCLEAR RIBONUCLEOPROTEIN B"/>
    <property type="match status" value="1"/>
</dbReference>
<dbReference type="Pfam" id="PF00076">
    <property type="entry name" value="RRM_1"/>
    <property type="match status" value="2"/>
</dbReference>
<dbReference type="PROSITE" id="PS50102">
    <property type="entry name" value="RRM"/>
    <property type="match status" value="2"/>
</dbReference>
<comment type="caution">
    <text evidence="5">The sequence shown here is derived from an EMBL/GenBank/DDBJ whole genome shotgun (WGS) entry which is preliminary data.</text>
</comment>
<accession>A0ABR2TQV3</accession>
<dbReference type="SMART" id="SM00360">
    <property type="entry name" value="RRM"/>
    <property type="match status" value="2"/>
</dbReference>
<evidence type="ECO:0000313" key="5">
    <source>
        <dbReference type="EMBL" id="KAK9039664.1"/>
    </source>
</evidence>
<name>A0ABR2TQV3_9ROSI</name>
<evidence type="ECO:0000256" key="1">
    <source>
        <dbReference type="ARBA" id="ARBA00022884"/>
    </source>
</evidence>
<dbReference type="InterPro" id="IPR035979">
    <property type="entry name" value="RBD_domain_sf"/>
</dbReference>
<evidence type="ECO:0000256" key="2">
    <source>
        <dbReference type="PROSITE-ProRule" id="PRU00176"/>
    </source>
</evidence>
<proteinExistence type="predicted"/>
<evidence type="ECO:0000259" key="4">
    <source>
        <dbReference type="PROSITE" id="PS50102"/>
    </source>
</evidence>
<organism evidence="5 6">
    <name type="scientific">Hibiscus sabdariffa</name>
    <name type="common">roselle</name>
    <dbReference type="NCBI Taxonomy" id="183260"/>
    <lineage>
        <taxon>Eukaryota</taxon>
        <taxon>Viridiplantae</taxon>
        <taxon>Streptophyta</taxon>
        <taxon>Embryophyta</taxon>
        <taxon>Tracheophyta</taxon>
        <taxon>Spermatophyta</taxon>
        <taxon>Magnoliopsida</taxon>
        <taxon>eudicotyledons</taxon>
        <taxon>Gunneridae</taxon>
        <taxon>Pentapetalae</taxon>
        <taxon>rosids</taxon>
        <taxon>malvids</taxon>
        <taxon>Malvales</taxon>
        <taxon>Malvaceae</taxon>
        <taxon>Malvoideae</taxon>
        <taxon>Hibiscus</taxon>
    </lineage>
</organism>
<feature type="compositionally biased region" description="Pro residues" evidence="3">
    <location>
        <begin position="23"/>
        <end position="41"/>
    </location>
</feature>
<evidence type="ECO:0000256" key="3">
    <source>
        <dbReference type="SAM" id="MobiDB-lite"/>
    </source>
</evidence>
<dbReference type="InterPro" id="IPR012677">
    <property type="entry name" value="Nucleotide-bd_a/b_plait_sf"/>
</dbReference>
<keyword evidence="1 2" id="KW-0694">RNA-binding</keyword>
<dbReference type="SUPFAM" id="SSF54928">
    <property type="entry name" value="RNA-binding domain, RBD"/>
    <property type="match status" value="1"/>
</dbReference>
<reference evidence="5 6" key="1">
    <citation type="journal article" date="2024" name="G3 (Bethesda)">
        <title>Genome assembly of Hibiscus sabdariffa L. provides insights into metabolisms of medicinal natural products.</title>
        <authorList>
            <person name="Kim T."/>
        </authorList>
    </citation>
    <scope>NUCLEOTIDE SEQUENCE [LARGE SCALE GENOMIC DNA]</scope>
    <source>
        <strain evidence="5">TK-2024</strain>
        <tissue evidence="5">Old leaves</tissue>
    </source>
</reference>
<feature type="compositionally biased region" description="Pro residues" evidence="3">
    <location>
        <begin position="55"/>
        <end position="66"/>
    </location>
</feature>